<accession>A0A418T4U2</accession>
<dbReference type="Proteomes" id="UP000284202">
    <property type="component" value="Unassembled WGS sequence"/>
</dbReference>
<reference evidence="5" key="1">
    <citation type="submission" date="2018-09" db="EMBL/GenBank/DDBJ databases">
        <title>Acidovorax cavernicola nov. sp. isolated from Gruta de las Maravillas (Aracena, Spain).</title>
        <authorList>
            <person name="Jurado V."/>
            <person name="Gutierrez-Patricio S."/>
            <person name="Gonzalez-Pimentel J.L."/>
            <person name="Miller A.Z."/>
            <person name="Laiz L."/>
            <person name="Saiz-Jimenez C."/>
        </authorList>
    </citation>
    <scope>NUCLEOTIDE SEQUENCE [LARGE SCALE GENOMIC DNA]</scope>
    <source>
        <strain evidence="5">1011MAR3C25</strain>
    </source>
</reference>
<proteinExistence type="predicted"/>
<keyword evidence="1" id="KW-0328">Glycosyltransferase</keyword>
<dbReference type="Gene3D" id="3.40.50.2000">
    <property type="entry name" value="Glycogen Phosphorylase B"/>
    <property type="match status" value="1"/>
</dbReference>
<dbReference type="PANTHER" id="PTHR12526:SF629">
    <property type="entry name" value="TEICHURONIC ACID BIOSYNTHESIS GLYCOSYLTRANSFERASE TUAH-RELATED"/>
    <property type="match status" value="1"/>
</dbReference>
<sequence>MIRVISITEEVLLRGGGKVKAIYKRLNGFSEMDGFSAILMTTAHSIEQKLDIEALRKERTLAPEVKHFTLPELCAPVAITTGVKLFNGFPDFDNAKKQGSKIVYSRDGKIVMKDDNKKSPVGIITDRKVINGKNTIYFTLLNGFIINKIVNNSDGTTETTDYAESRPIRWLKTKNDKYLVGKNLITGRLCRTQKALARNLLEMVELQDTVTFVDGIKGSYLSNVIKTPRALFLHAEHRDQKGVLLPVYKKFVDDFDGQAIITATNVHKKEIELDLKPSQEVAVIPHYYEAKPVKPQKRKNIVTISRLDLSGKPIDECIQAFAKIKKEFPDVDYLIYGKGSGGKELTALIKRLKCQNRIKLMGYTKEPLAEFNGALASLYPTLTEGFGLSILESLSAACPVITYDVKYGPQEMIKPGSNGYLIKPGKIDDIAEAIRKVLLDPEKYSKACSDGLERYTRQTYLNNYKNLVEKLVENNRPAHPAEKANA</sequence>
<evidence type="ECO:0000256" key="2">
    <source>
        <dbReference type="ARBA" id="ARBA00022679"/>
    </source>
</evidence>
<dbReference type="EMBL" id="QZCG01000002">
    <property type="protein sequence ID" value="RJE88204.1"/>
    <property type="molecule type" value="Genomic_DNA"/>
</dbReference>
<comment type="caution">
    <text evidence="4">The sequence shown here is derived from an EMBL/GenBank/DDBJ whole genome shotgun (WGS) entry which is preliminary data.</text>
</comment>
<feature type="domain" description="Glycosyl transferase family 1" evidence="3">
    <location>
        <begin position="290"/>
        <end position="446"/>
    </location>
</feature>
<organism evidence="4 5">
    <name type="scientific">Paracoccus onubensis</name>
    <dbReference type="NCBI Taxonomy" id="1675788"/>
    <lineage>
        <taxon>Bacteria</taxon>
        <taxon>Pseudomonadati</taxon>
        <taxon>Pseudomonadota</taxon>
        <taxon>Alphaproteobacteria</taxon>
        <taxon>Rhodobacterales</taxon>
        <taxon>Paracoccaceae</taxon>
        <taxon>Paracoccus</taxon>
    </lineage>
</organism>
<evidence type="ECO:0000313" key="5">
    <source>
        <dbReference type="Proteomes" id="UP000284202"/>
    </source>
</evidence>
<evidence type="ECO:0000259" key="3">
    <source>
        <dbReference type="Pfam" id="PF00534"/>
    </source>
</evidence>
<dbReference type="Pfam" id="PF00534">
    <property type="entry name" value="Glycos_transf_1"/>
    <property type="match status" value="1"/>
</dbReference>
<evidence type="ECO:0000256" key="1">
    <source>
        <dbReference type="ARBA" id="ARBA00022676"/>
    </source>
</evidence>
<name>A0A418T4U2_9RHOB</name>
<dbReference type="SUPFAM" id="SSF53756">
    <property type="entry name" value="UDP-Glycosyltransferase/glycogen phosphorylase"/>
    <property type="match status" value="1"/>
</dbReference>
<dbReference type="PANTHER" id="PTHR12526">
    <property type="entry name" value="GLYCOSYLTRANSFERASE"/>
    <property type="match status" value="1"/>
</dbReference>
<protein>
    <submittedName>
        <fullName evidence="4">Glycosyltransferase</fullName>
    </submittedName>
</protein>
<dbReference type="InterPro" id="IPR001296">
    <property type="entry name" value="Glyco_trans_1"/>
</dbReference>
<gene>
    <name evidence="4" type="ORF">D3P04_04660</name>
</gene>
<dbReference type="GO" id="GO:0016757">
    <property type="term" value="F:glycosyltransferase activity"/>
    <property type="evidence" value="ECO:0007669"/>
    <property type="project" value="UniProtKB-KW"/>
</dbReference>
<dbReference type="AlphaFoldDB" id="A0A418T4U2"/>
<keyword evidence="5" id="KW-1185">Reference proteome</keyword>
<dbReference type="RefSeq" id="WP_119746400.1">
    <property type="nucleotide sequence ID" value="NZ_QZCG01000002.1"/>
</dbReference>
<dbReference type="OrthoDB" id="9790710at2"/>
<keyword evidence="2 4" id="KW-0808">Transferase</keyword>
<evidence type="ECO:0000313" key="4">
    <source>
        <dbReference type="EMBL" id="RJE88204.1"/>
    </source>
</evidence>